<proteinExistence type="predicted"/>
<evidence type="ECO:0000259" key="7">
    <source>
        <dbReference type="Pfam" id="PF17917"/>
    </source>
</evidence>
<evidence type="ECO:0000256" key="5">
    <source>
        <dbReference type="ARBA" id="ARBA00022801"/>
    </source>
</evidence>
<keyword evidence="5" id="KW-0378">Hydrolase</keyword>
<keyword evidence="1" id="KW-0808">Transferase</keyword>
<dbReference type="SUPFAM" id="SSF56672">
    <property type="entry name" value="DNA/RNA polymerases"/>
    <property type="match status" value="1"/>
</dbReference>
<evidence type="ECO:0000313" key="8">
    <source>
        <dbReference type="EMBL" id="KAF3320056.1"/>
    </source>
</evidence>
<dbReference type="OrthoDB" id="694516at2759"/>
<dbReference type="PANTHER" id="PTHR37984">
    <property type="entry name" value="PROTEIN CBG26694"/>
    <property type="match status" value="1"/>
</dbReference>
<name>A0A833QCF4_9POAL</name>
<dbReference type="Pfam" id="PF17917">
    <property type="entry name" value="RT_RNaseH"/>
    <property type="match status" value="1"/>
</dbReference>
<keyword evidence="2" id="KW-0548">Nucleotidyltransferase</keyword>
<evidence type="ECO:0000313" key="9">
    <source>
        <dbReference type="Proteomes" id="UP000623129"/>
    </source>
</evidence>
<feature type="domain" description="Reverse transcriptase RNase H-like" evidence="7">
    <location>
        <begin position="5"/>
        <end position="81"/>
    </location>
</feature>
<keyword evidence="9" id="KW-1185">Reference proteome</keyword>
<dbReference type="AlphaFoldDB" id="A0A833QCF4"/>
<dbReference type="InterPro" id="IPR043502">
    <property type="entry name" value="DNA/RNA_pol_sf"/>
</dbReference>
<dbReference type="PANTHER" id="PTHR37984:SF5">
    <property type="entry name" value="PROTEIN NYNRIN-LIKE"/>
    <property type="match status" value="1"/>
</dbReference>
<accession>A0A833QCF4</accession>
<dbReference type="EMBL" id="SWLB01000170">
    <property type="protein sequence ID" value="KAF3320056.1"/>
    <property type="molecule type" value="Genomic_DNA"/>
</dbReference>
<keyword evidence="6" id="KW-0695">RNA-directed DNA polymerase</keyword>
<dbReference type="GO" id="GO:0003964">
    <property type="term" value="F:RNA-directed DNA polymerase activity"/>
    <property type="evidence" value="ECO:0007669"/>
    <property type="project" value="UniProtKB-KW"/>
</dbReference>
<dbReference type="Gene3D" id="3.10.20.370">
    <property type="match status" value="1"/>
</dbReference>
<comment type="caution">
    <text evidence="8">The sequence shown here is derived from an EMBL/GenBank/DDBJ whole genome shotgun (WGS) entry which is preliminary data.</text>
</comment>
<dbReference type="GO" id="GO:0004519">
    <property type="term" value="F:endonuclease activity"/>
    <property type="evidence" value="ECO:0007669"/>
    <property type="project" value="UniProtKB-KW"/>
</dbReference>
<gene>
    <name evidence="8" type="ORF">FCM35_KLT22338</name>
</gene>
<protein>
    <recommendedName>
        <fullName evidence="7">Reverse transcriptase RNase H-like domain-containing protein</fullName>
    </recommendedName>
</protein>
<evidence type="ECO:0000256" key="1">
    <source>
        <dbReference type="ARBA" id="ARBA00022679"/>
    </source>
</evidence>
<organism evidence="8 9">
    <name type="scientific">Carex littledalei</name>
    <dbReference type="NCBI Taxonomy" id="544730"/>
    <lineage>
        <taxon>Eukaryota</taxon>
        <taxon>Viridiplantae</taxon>
        <taxon>Streptophyta</taxon>
        <taxon>Embryophyta</taxon>
        <taxon>Tracheophyta</taxon>
        <taxon>Spermatophyta</taxon>
        <taxon>Magnoliopsida</taxon>
        <taxon>Liliopsida</taxon>
        <taxon>Poales</taxon>
        <taxon>Cyperaceae</taxon>
        <taxon>Cyperoideae</taxon>
        <taxon>Cariceae</taxon>
        <taxon>Carex</taxon>
        <taxon>Carex subgen. Euthyceras</taxon>
    </lineage>
</organism>
<dbReference type="CDD" id="cd09274">
    <property type="entry name" value="RNase_HI_RT_Ty3"/>
    <property type="match status" value="1"/>
</dbReference>
<sequence length="159" mass="18408">MQARRIGVVLMQRKHPLAYFSKKLGLKNQNLSTYEKEFLALVTAVTKWRHYLMGGKFVIKTYHISLKYLLEQKLNTSSQHKGLSKLLGLDYVIEYKKGSENKVADALSRQEGETCNFDAGLMAISELKPQWVEEVLNSYLEDEWIKRLKEQIHSSSDNI</sequence>
<evidence type="ECO:0000256" key="3">
    <source>
        <dbReference type="ARBA" id="ARBA00022722"/>
    </source>
</evidence>
<evidence type="ECO:0000256" key="2">
    <source>
        <dbReference type="ARBA" id="ARBA00022695"/>
    </source>
</evidence>
<evidence type="ECO:0000256" key="6">
    <source>
        <dbReference type="ARBA" id="ARBA00022918"/>
    </source>
</evidence>
<dbReference type="InterPro" id="IPR050951">
    <property type="entry name" value="Retrovirus_Pol_polyprotein"/>
</dbReference>
<evidence type="ECO:0000256" key="4">
    <source>
        <dbReference type="ARBA" id="ARBA00022759"/>
    </source>
</evidence>
<dbReference type="Proteomes" id="UP000623129">
    <property type="component" value="Unassembled WGS sequence"/>
</dbReference>
<dbReference type="InterPro" id="IPR041373">
    <property type="entry name" value="RT_RNaseH"/>
</dbReference>
<reference evidence="8" key="1">
    <citation type="submission" date="2020-01" db="EMBL/GenBank/DDBJ databases">
        <title>Genome sequence of Kobresia littledalei, the first chromosome-level genome in the family Cyperaceae.</title>
        <authorList>
            <person name="Qu G."/>
        </authorList>
    </citation>
    <scope>NUCLEOTIDE SEQUENCE</scope>
    <source>
        <strain evidence="8">C.B.Clarke</strain>
        <tissue evidence="8">Leaf</tissue>
    </source>
</reference>
<dbReference type="GO" id="GO:0016787">
    <property type="term" value="F:hydrolase activity"/>
    <property type="evidence" value="ECO:0007669"/>
    <property type="project" value="UniProtKB-KW"/>
</dbReference>
<keyword evidence="4" id="KW-0255">Endonuclease</keyword>
<keyword evidence="3" id="KW-0540">Nuclease</keyword>